<evidence type="ECO:0000313" key="3">
    <source>
        <dbReference type="Proteomes" id="UP001302126"/>
    </source>
</evidence>
<accession>A0AAN7AGZ0</accession>
<name>A0AAN7AGZ0_9PEZI</name>
<organism evidence="2 3">
    <name type="scientific">Podospora australis</name>
    <dbReference type="NCBI Taxonomy" id="1536484"/>
    <lineage>
        <taxon>Eukaryota</taxon>
        <taxon>Fungi</taxon>
        <taxon>Dikarya</taxon>
        <taxon>Ascomycota</taxon>
        <taxon>Pezizomycotina</taxon>
        <taxon>Sordariomycetes</taxon>
        <taxon>Sordariomycetidae</taxon>
        <taxon>Sordariales</taxon>
        <taxon>Podosporaceae</taxon>
        <taxon>Podospora</taxon>
    </lineage>
</organism>
<proteinExistence type="predicted"/>
<keyword evidence="3" id="KW-1185">Reference proteome</keyword>
<feature type="region of interest" description="Disordered" evidence="1">
    <location>
        <begin position="282"/>
        <end position="326"/>
    </location>
</feature>
<comment type="caution">
    <text evidence="2">The sequence shown here is derived from an EMBL/GenBank/DDBJ whole genome shotgun (WGS) entry which is preliminary data.</text>
</comment>
<reference evidence="2" key="2">
    <citation type="submission" date="2023-05" db="EMBL/GenBank/DDBJ databases">
        <authorList>
            <consortium name="Lawrence Berkeley National Laboratory"/>
            <person name="Steindorff A."/>
            <person name="Hensen N."/>
            <person name="Bonometti L."/>
            <person name="Westerberg I."/>
            <person name="Brannstrom I.O."/>
            <person name="Guillou S."/>
            <person name="Cros-Aarteil S."/>
            <person name="Calhoun S."/>
            <person name="Haridas S."/>
            <person name="Kuo A."/>
            <person name="Mondo S."/>
            <person name="Pangilinan J."/>
            <person name="Riley R."/>
            <person name="Labutti K."/>
            <person name="Andreopoulos B."/>
            <person name="Lipzen A."/>
            <person name="Chen C."/>
            <person name="Yanf M."/>
            <person name="Daum C."/>
            <person name="Ng V."/>
            <person name="Clum A."/>
            <person name="Ohm R."/>
            <person name="Martin F."/>
            <person name="Silar P."/>
            <person name="Natvig D."/>
            <person name="Lalanne C."/>
            <person name="Gautier V."/>
            <person name="Ament-Velasquez S.L."/>
            <person name="Kruys A."/>
            <person name="Hutchinson M.I."/>
            <person name="Powell A.J."/>
            <person name="Barry K."/>
            <person name="Miller A.N."/>
            <person name="Grigoriev I.V."/>
            <person name="Debuchy R."/>
            <person name="Gladieux P."/>
            <person name="Thoren M.H."/>
            <person name="Johannesson H."/>
        </authorList>
    </citation>
    <scope>NUCLEOTIDE SEQUENCE</scope>
    <source>
        <strain evidence="2">PSN309</strain>
    </source>
</reference>
<sequence>MWLIDTPGRSATSMPLSQEKRCGVPDGLVQWRPLKEKHGHLSSQQQCHLCKVCFLSNTIYGHYPCVEQDGPVDYEAGFDAGQLNELNSPEAALKRSSSAEACWEAIFRILFPDWPQDLEVPSAYQTSTLEQATNEAYEVSRRPDTLAEMETDAAQGGAGQVVDRIFAYIRAKLGFRSIINSPPAAVEEETPRSIQDPDGFTPPSPMDMDSATPSAQEQSFEHVQGIARPQTSLPFSESFSGFYESPSQFLPLEDHWQLVSNRYQATIDTHDYDSSAAGLNWGAVDTQGYDSPAAGPSLGALSSPAQNGSDDEEDEDSSNLFAERWA</sequence>
<reference evidence="2" key="1">
    <citation type="journal article" date="2023" name="Mol. Phylogenet. Evol.">
        <title>Genome-scale phylogeny and comparative genomics of the fungal order Sordariales.</title>
        <authorList>
            <person name="Hensen N."/>
            <person name="Bonometti L."/>
            <person name="Westerberg I."/>
            <person name="Brannstrom I.O."/>
            <person name="Guillou S."/>
            <person name="Cros-Aarteil S."/>
            <person name="Calhoun S."/>
            <person name="Haridas S."/>
            <person name="Kuo A."/>
            <person name="Mondo S."/>
            <person name="Pangilinan J."/>
            <person name="Riley R."/>
            <person name="LaButti K."/>
            <person name="Andreopoulos B."/>
            <person name="Lipzen A."/>
            <person name="Chen C."/>
            <person name="Yan M."/>
            <person name="Daum C."/>
            <person name="Ng V."/>
            <person name="Clum A."/>
            <person name="Steindorff A."/>
            <person name="Ohm R.A."/>
            <person name="Martin F."/>
            <person name="Silar P."/>
            <person name="Natvig D.O."/>
            <person name="Lalanne C."/>
            <person name="Gautier V."/>
            <person name="Ament-Velasquez S.L."/>
            <person name="Kruys A."/>
            <person name="Hutchinson M.I."/>
            <person name="Powell A.J."/>
            <person name="Barry K."/>
            <person name="Miller A.N."/>
            <person name="Grigoriev I.V."/>
            <person name="Debuchy R."/>
            <person name="Gladieux P."/>
            <person name="Hiltunen Thoren M."/>
            <person name="Johannesson H."/>
        </authorList>
    </citation>
    <scope>NUCLEOTIDE SEQUENCE</scope>
    <source>
        <strain evidence="2">PSN309</strain>
    </source>
</reference>
<dbReference type="EMBL" id="MU864446">
    <property type="protein sequence ID" value="KAK4185572.1"/>
    <property type="molecule type" value="Genomic_DNA"/>
</dbReference>
<evidence type="ECO:0000256" key="1">
    <source>
        <dbReference type="SAM" id="MobiDB-lite"/>
    </source>
</evidence>
<dbReference type="Proteomes" id="UP001302126">
    <property type="component" value="Unassembled WGS sequence"/>
</dbReference>
<feature type="region of interest" description="Disordered" evidence="1">
    <location>
        <begin position="184"/>
        <end position="224"/>
    </location>
</feature>
<protein>
    <submittedName>
        <fullName evidence="2">Uncharacterized protein</fullName>
    </submittedName>
</protein>
<dbReference type="AlphaFoldDB" id="A0AAN7AGZ0"/>
<gene>
    <name evidence="2" type="ORF">QBC35DRAFT_465492</name>
</gene>
<evidence type="ECO:0000313" key="2">
    <source>
        <dbReference type="EMBL" id="KAK4185572.1"/>
    </source>
</evidence>